<accession>A0A7S2HD47</accession>
<evidence type="ECO:0000259" key="2">
    <source>
        <dbReference type="PROSITE" id="PS50181"/>
    </source>
</evidence>
<feature type="domain" description="F-box" evidence="2">
    <location>
        <begin position="139"/>
        <end position="185"/>
    </location>
</feature>
<dbReference type="SUPFAM" id="SSF47095">
    <property type="entry name" value="HMG-box"/>
    <property type="match status" value="1"/>
</dbReference>
<evidence type="ECO:0000256" key="1">
    <source>
        <dbReference type="SAM" id="MobiDB-lite"/>
    </source>
</evidence>
<organism evidence="3">
    <name type="scientific">Haptolina brevifila</name>
    <dbReference type="NCBI Taxonomy" id="156173"/>
    <lineage>
        <taxon>Eukaryota</taxon>
        <taxon>Haptista</taxon>
        <taxon>Haptophyta</taxon>
        <taxon>Prymnesiophyceae</taxon>
        <taxon>Prymnesiales</taxon>
        <taxon>Prymnesiaceae</taxon>
        <taxon>Haptolina</taxon>
    </lineage>
</organism>
<feature type="compositionally biased region" description="Basic and acidic residues" evidence="1">
    <location>
        <begin position="588"/>
        <end position="599"/>
    </location>
</feature>
<evidence type="ECO:0000313" key="3">
    <source>
        <dbReference type="EMBL" id="CAD9487212.1"/>
    </source>
</evidence>
<dbReference type="AlphaFoldDB" id="A0A7S2HD47"/>
<dbReference type="InterPro" id="IPR001810">
    <property type="entry name" value="F-box_dom"/>
</dbReference>
<proteinExistence type="predicted"/>
<dbReference type="InterPro" id="IPR036910">
    <property type="entry name" value="HMG_box_dom_sf"/>
</dbReference>
<sequence length="611" mass="67589">MVNLLPLKDRGNVMLRFAEGDRIEVHVAPAGGTNAGWKAGTVTEVFYRHDGFPEGTCAAYKLRLDDGQTVYVPQDIESLLRSAGRRWMRYVRATCWVQGGRVGMNLTVHSLQLNQVVEHDIGDVSDRFHQHHINRLESASPLAALPEETLHLVLRALPFTIRLQLSACSHWVEQAVAHRTLWRTLDFTSAPPSVANALTDTYLEQLLERINARSCLEVLCLRGCHRIVGSGLMPLRGSRALKEIDLRRSWAQLHDGSETDRAHVDPARIPLRGIHIEHLVVGMIRAVAANQSQLMYLKVHQADVDPSGCGLGSSQPLALIKRLQDGLRHAWRERCGRNGTVCEHCAVQPMAQVTWGRWPGKPCAMCGLYSCESSRKPKNGGTCPKLRACAYCDVVICSQCRVARPPRPARTALQFYRLDHLERAIEAAVADEATVVDGTTVEEVEEAIAHDFATLDVEDAARYVAKAEADQERAAIEMDEWRIKTQSVGALGESMHAASRINLCPGGCGELCCLQCRRDRWSKCASCELRRCDSCLLMCPVCNERLCSDCAGEELAAYGVCGPCLATARSRSDRGEQEVDDVDEADHEGEREDEHEEGHASPTPPLSDEEG</sequence>
<reference evidence="3" key="1">
    <citation type="submission" date="2021-01" db="EMBL/GenBank/DDBJ databases">
        <authorList>
            <person name="Corre E."/>
            <person name="Pelletier E."/>
            <person name="Niang G."/>
            <person name="Scheremetjew M."/>
            <person name="Finn R."/>
            <person name="Kale V."/>
            <person name="Holt S."/>
            <person name="Cochrane G."/>
            <person name="Meng A."/>
            <person name="Brown T."/>
            <person name="Cohen L."/>
        </authorList>
    </citation>
    <scope>NUCLEOTIDE SEQUENCE</scope>
    <source>
        <strain evidence="3">UTEX LB 985</strain>
    </source>
</reference>
<feature type="region of interest" description="Disordered" evidence="1">
    <location>
        <begin position="569"/>
        <end position="611"/>
    </location>
</feature>
<protein>
    <recommendedName>
        <fullName evidence="2">F-box domain-containing protein</fullName>
    </recommendedName>
</protein>
<name>A0A7S2HD47_9EUKA</name>
<dbReference type="PROSITE" id="PS50181">
    <property type="entry name" value="FBOX"/>
    <property type="match status" value="1"/>
</dbReference>
<gene>
    <name evidence="3" type="ORF">CBRE1094_LOCUS26307</name>
</gene>
<dbReference type="EMBL" id="HBGU01048299">
    <property type="protein sequence ID" value="CAD9487212.1"/>
    <property type="molecule type" value="Transcribed_RNA"/>
</dbReference>
<feature type="compositionally biased region" description="Acidic residues" evidence="1">
    <location>
        <begin position="578"/>
        <end position="587"/>
    </location>
</feature>